<dbReference type="RefSeq" id="WP_404748270.1">
    <property type="nucleotide sequence ID" value="NZ_JBJDQH010000016.1"/>
</dbReference>
<protein>
    <recommendedName>
        <fullName evidence="6">Gram-positive cocci surface proteins LPxTG domain-containing protein</fullName>
    </recommendedName>
</protein>
<sequence>MRSPATPVVRAAAQSAAALALLVPAVWCGTAQSAVASAAVPSCGRRESPRFPIDARLHDGPARYARGGGWRAWHLELRNTTRAECRAIHPIAILVDRAHALRPDHIRMEFLDPYPNKADKADKAGKAAGGLWRPVSFETTDEDENIGVFGDPFQGFTVPARGSVKVRVRSRFTDSAPTGPVTANVITMERRADDGDWVGQSGDYDFRIESAAGAGAASAAGTGEPEGPRMSGPPARTDEQPGTGGLRTGEPPAEPQPEPRADQRAGVGGRTGAPGKEEAPARADATPGPRGEGSSRDHLPPELAATGRGVVLLGLAVISGALIVSGAALVIRSRRPRR</sequence>
<evidence type="ECO:0000256" key="1">
    <source>
        <dbReference type="SAM" id="MobiDB-lite"/>
    </source>
</evidence>
<organism evidence="4 5">
    <name type="scientific">Streptomyces milbemycinicus</name>
    <dbReference type="NCBI Taxonomy" id="476552"/>
    <lineage>
        <taxon>Bacteria</taxon>
        <taxon>Bacillati</taxon>
        <taxon>Actinomycetota</taxon>
        <taxon>Actinomycetes</taxon>
        <taxon>Kitasatosporales</taxon>
        <taxon>Streptomycetaceae</taxon>
        <taxon>Streptomyces</taxon>
    </lineage>
</organism>
<keyword evidence="2" id="KW-0472">Membrane</keyword>
<dbReference type="EMBL" id="JBJDQH010000016">
    <property type="protein sequence ID" value="MFK4271197.1"/>
    <property type="molecule type" value="Genomic_DNA"/>
</dbReference>
<reference evidence="4 5" key="1">
    <citation type="submission" date="2024-11" db="EMBL/GenBank/DDBJ databases">
        <title>The Natural Products Discovery Center: Release of the First 8490 Sequenced Strains for Exploring Actinobacteria Biosynthetic Diversity.</title>
        <authorList>
            <person name="Kalkreuter E."/>
            <person name="Kautsar S.A."/>
            <person name="Yang D."/>
            <person name="Bader C.D."/>
            <person name="Teijaro C.N."/>
            <person name="Fluegel L."/>
            <person name="Davis C.M."/>
            <person name="Simpson J.R."/>
            <person name="Lauterbach L."/>
            <person name="Steele A.D."/>
            <person name="Gui C."/>
            <person name="Meng S."/>
            <person name="Li G."/>
            <person name="Viehrig K."/>
            <person name="Ye F."/>
            <person name="Su P."/>
            <person name="Kiefer A.F."/>
            <person name="Nichols A."/>
            <person name="Cepeda A.J."/>
            <person name="Yan W."/>
            <person name="Fan B."/>
            <person name="Jiang Y."/>
            <person name="Adhikari A."/>
            <person name="Zheng C.-J."/>
            <person name="Schuster L."/>
            <person name="Cowan T.M."/>
            <person name="Smanski M.J."/>
            <person name="Chevrette M.G."/>
            <person name="De Carvalho L.P.S."/>
            <person name="Shen B."/>
        </authorList>
    </citation>
    <scope>NUCLEOTIDE SEQUENCE [LARGE SCALE GENOMIC DNA]</scope>
    <source>
        <strain evidence="4 5">NPDC020863</strain>
    </source>
</reference>
<name>A0ABW8LZ49_9ACTN</name>
<feature type="chain" id="PRO_5046560052" description="Gram-positive cocci surface proteins LPxTG domain-containing protein" evidence="3">
    <location>
        <begin position="34"/>
        <end position="338"/>
    </location>
</feature>
<feature type="region of interest" description="Disordered" evidence="1">
    <location>
        <begin position="215"/>
        <end position="302"/>
    </location>
</feature>
<evidence type="ECO:0008006" key="6">
    <source>
        <dbReference type="Google" id="ProtNLM"/>
    </source>
</evidence>
<keyword evidence="2" id="KW-0812">Transmembrane</keyword>
<evidence type="ECO:0000256" key="3">
    <source>
        <dbReference type="SAM" id="SignalP"/>
    </source>
</evidence>
<feature type="signal peptide" evidence="3">
    <location>
        <begin position="1"/>
        <end position="33"/>
    </location>
</feature>
<evidence type="ECO:0000256" key="2">
    <source>
        <dbReference type="SAM" id="Phobius"/>
    </source>
</evidence>
<feature type="transmembrane region" description="Helical" evidence="2">
    <location>
        <begin position="310"/>
        <end position="331"/>
    </location>
</feature>
<keyword evidence="3" id="KW-0732">Signal</keyword>
<keyword evidence="2" id="KW-1133">Transmembrane helix</keyword>
<keyword evidence="5" id="KW-1185">Reference proteome</keyword>
<accession>A0ABW8LZ49</accession>
<comment type="caution">
    <text evidence="4">The sequence shown here is derived from an EMBL/GenBank/DDBJ whole genome shotgun (WGS) entry which is preliminary data.</text>
</comment>
<evidence type="ECO:0000313" key="4">
    <source>
        <dbReference type="EMBL" id="MFK4271197.1"/>
    </source>
</evidence>
<evidence type="ECO:0000313" key="5">
    <source>
        <dbReference type="Proteomes" id="UP001620295"/>
    </source>
</evidence>
<gene>
    <name evidence="4" type="ORF">ACI2L5_40685</name>
</gene>
<dbReference type="Proteomes" id="UP001620295">
    <property type="component" value="Unassembled WGS sequence"/>
</dbReference>
<proteinExistence type="predicted"/>